<dbReference type="AlphaFoldDB" id="A0A915I040"/>
<evidence type="ECO:0000313" key="1">
    <source>
        <dbReference type="Proteomes" id="UP000887565"/>
    </source>
</evidence>
<dbReference type="Proteomes" id="UP000887565">
    <property type="component" value="Unplaced"/>
</dbReference>
<protein>
    <submittedName>
        <fullName evidence="2">Uncharacterized protein</fullName>
    </submittedName>
</protein>
<proteinExistence type="predicted"/>
<sequence length="82" mass="8843">MMKGAQTLATIAQQQPVTNAFGEPLHAVNNDISIIEAWPFPMATVPRSPKIGVLRKVHLCGGLTIDFPGEDPVSSNDDDDQE</sequence>
<dbReference type="WBParaSite" id="nRc.2.0.1.t07471-RA">
    <property type="protein sequence ID" value="nRc.2.0.1.t07471-RA"/>
    <property type="gene ID" value="nRc.2.0.1.g07471"/>
</dbReference>
<organism evidence="1 2">
    <name type="scientific">Romanomermis culicivorax</name>
    <name type="common">Nematode worm</name>
    <dbReference type="NCBI Taxonomy" id="13658"/>
    <lineage>
        <taxon>Eukaryota</taxon>
        <taxon>Metazoa</taxon>
        <taxon>Ecdysozoa</taxon>
        <taxon>Nematoda</taxon>
        <taxon>Enoplea</taxon>
        <taxon>Dorylaimia</taxon>
        <taxon>Mermithida</taxon>
        <taxon>Mermithoidea</taxon>
        <taxon>Mermithidae</taxon>
        <taxon>Romanomermis</taxon>
    </lineage>
</organism>
<accession>A0A915I040</accession>
<name>A0A915I040_ROMCU</name>
<keyword evidence="1" id="KW-1185">Reference proteome</keyword>
<reference evidence="2" key="1">
    <citation type="submission" date="2022-11" db="UniProtKB">
        <authorList>
            <consortium name="WormBaseParasite"/>
        </authorList>
    </citation>
    <scope>IDENTIFICATION</scope>
</reference>
<evidence type="ECO:0000313" key="2">
    <source>
        <dbReference type="WBParaSite" id="nRc.2.0.1.t07471-RA"/>
    </source>
</evidence>